<dbReference type="InterPro" id="IPR053037">
    <property type="entry name" value="Pericyclase_pydY-like"/>
</dbReference>
<reference evidence="2" key="2">
    <citation type="submission" date="2015-01" db="EMBL/GenBank/DDBJ databases">
        <title>Evolutionary Origins and Diversification of the Mycorrhizal Mutualists.</title>
        <authorList>
            <consortium name="DOE Joint Genome Institute"/>
            <consortium name="Mycorrhizal Genomics Consortium"/>
            <person name="Kohler A."/>
            <person name="Kuo A."/>
            <person name="Nagy L.G."/>
            <person name="Floudas D."/>
            <person name="Copeland A."/>
            <person name="Barry K.W."/>
            <person name="Cichocki N."/>
            <person name="Veneault-Fourrey C."/>
            <person name="LaButti K."/>
            <person name="Lindquist E.A."/>
            <person name="Lipzen A."/>
            <person name="Lundell T."/>
            <person name="Morin E."/>
            <person name="Murat C."/>
            <person name="Riley R."/>
            <person name="Ohm R."/>
            <person name="Sun H."/>
            <person name="Tunlid A."/>
            <person name="Henrissat B."/>
            <person name="Grigoriev I.V."/>
            <person name="Hibbett D.S."/>
            <person name="Martin F."/>
        </authorList>
    </citation>
    <scope>NUCLEOTIDE SEQUENCE [LARGE SCALE GENOMIC DNA]</scope>
    <source>
        <strain evidence="2">Foug A</strain>
    </source>
</reference>
<dbReference type="PANTHER" id="PTHR38115">
    <property type="entry name" value="LIPOCALIN-LIKE DOMAIN-CONTAINING PROTEIN"/>
    <property type="match status" value="1"/>
</dbReference>
<reference evidence="1 2" key="1">
    <citation type="submission" date="2014-04" db="EMBL/GenBank/DDBJ databases">
        <authorList>
            <consortium name="DOE Joint Genome Institute"/>
            <person name="Kuo A."/>
            <person name="Kohler A."/>
            <person name="Nagy L.G."/>
            <person name="Floudas D."/>
            <person name="Copeland A."/>
            <person name="Barry K.W."/>
            <person name="Cichocki N."/>
            <person name="Veneault-Fourrey C."/>
            <person name="LaButti K."/>
            <person name="Lindquist E.A."/>
            <person name="Lipzen A."/>
            <person name="Lundell T."/>
            <person name="Morin E."/>
            <person name="Murat C."/>
            <person name="Sun H."/>
            <person name="Tunlid A."/>
            <person name="Henrissat B."/>
            <person name="Grigoriev I.V."/>
            <person name="Hibbett D.S."/>
            <person name="Martin F."/>
            <person name="Nordberg H.P."/>
            <person name="Cantor M.N."/>
            <person name="Hua S.X."/>
        </authorList>
    </citation>
    <scope>NUCLEOTIDE SEQUENCE [LARGE SCALE GENOMIC DNA]</scope>
    <source>
        <strain evidence="1 2">Foug A</strain>
    </source>
</reference>
<dbReference type="HOGENOM" id="CLU_088979_2_0_1"/>
<organism evidence="1 2">
    <name type="scientific">Scleroderma citrinum Foug A</name>
    <dbReference type="NCBI Taxonomy" id="1036808"/>
    <lineage>
        <taxon>Eukaryota</taxon>
        <taxon>Fungi</taxon>
        <taxon>Dikarya</taxon>
        <taxon>Basidiomycota</taxon>
        <taxon>Agaricomycotina</taxon>
        <taxon>Agaricomycetes</taxon>
        <taxon>Agaricomycetidae</taxon>
        <taxon>Boletales</taxon>
        <taxon>Sclerodermatineae</taxon>
        <taxon>Sclerodermataceae</taxon>
        <taxon>Scleroderma</taxon>
    </lineage>
</organism>
<proteinExistence type="predicted"/>
<dbReference type="AlphaFoldDB" id="A0A0C3DPV9"/>
<evidence type="ECO:0000313" key="2">
    <source>
        <dbReference type="Proteomes" id="UP000053989"/>
    </source>
</evidence>
<dbReference type="InParanoid" id="A0A0C3DPV9"/>
<dbReference type="EMBL" id="KN822040">
    <property type="protein sequence ID" value="KIM62680.1"/>
    <property type="molecule type" value="Genomic_DNA"/>
</dbReference>
<keyword evidence="2" id="KW-1185">Reference proteome</keyword>
<sequence length="190" mass="21529">MAAPSEVNTKNLSGVFVSDKQLSDSTDELLRLQGMPWFKRRAVSVFTLTLFVRHYTNDTGVECIDIDQKLSGGIPGGSDNNVLDFQERQYDDDIFGVLTSKVRRVTDLGEIEDDFLKTGWTEDTLADGLVHVMAWNDPNTSGYKWKAEHTWGFELIDGQRRHVRRLVLNSSGKKDGPLRVRLVYNYSGKN</sequence>
<dbReference type="OrthoDB" id="425354at2759"/>
<name>A0A0C3DPV9_9AGAM</name>
<dbReference type="Proteomes" id="UP000053989">
    <property type="component" value="Unassembled WGS sequence"/>
</dbReference>
<accession>A0A0C3DPV9</accession>
<evidence type="ECO:0000313" key="1">
    <source>
        <dbReference type="EMBL" id="KIM62680.1"/>
    </source>
</evidence>
<gene>
    <name evidence="1" type="ORF">SCLCIDRAFT_15710</name>
</gene>
<protein>
    <submittedName>
        <fullName evidence="1">Uncharacterized protein</fullName>
    </submittedName>
</protein>
<dbReference type="PANTHER" id="PTHR38115:SF1">
    <property type="entry name" value="LIPOCALIN-LIKE DOMAIN-CONTAINING PROTEIN"/>
    <property type="match status" value="1"/>
</dbReference>